<dbReference type="EMBL" id="JAXIOK010000010">
    <property type="protein sequence ID" value="KAK4761243.1"/>
    <property type="molecule type" value="Genomic_DNA"/>
</dbReference>
<feature type="domain" description="DNL-type" evidence="3">
    <location>
        <begin position="546"/>
        <end position="635"/>
    </location>
</feature>
<gene>
    <name evidence="4" type="ORF">SAY87_006136</name>
</gene>
<evidence type="ECO:0000313" key="5">
    <source>
        <dbReference type="Proteomes" id="UP001345219"/>
    </source>
</evidence>
<feature type="compositionally biased region" description="Polar residues" evidence="2">
    <location>
        <begin position="527"/>
        <end position="537"/>
    </location>
</feature>
<evidence type="ECO:0000256" key="1">
    <source>
        <dbReference type="PROSITE-ProRule" id="PRU00834"/>
    </source>
</evidence>
<dbReference type="AlphaFoldDB" id="A0AAN7KB29"/>
<evidence type="ECO:0000256" key="2">
    <source>
        <dbReference type="SAM" id="MobiDB-lite"/>
    </source>
</evidence>
<dbReference type="Proteomes" id="UP001345219">
    <property type="component" value="Chromosome 5"/>
</dbReference>
<proteinExistence type="predicted"/>
<dbReference type="PROSITE" id="PS51501">
    <property type="entry name" value="ZF_DNL"/>
    <property type="match status" value="1"/>
</dbReference>
<protein>
    <recommendedName>
        <fullName evidence="3">DNL-type domain-containing protein</fullName>
    </recommendedName>
</protein>
<dbReference type="PANTHER" id="PTHR11614">
    <property type="entry name" value="PHOSPHOLIPASE-RELATED"/>
    <property type="match status" value="1"/>
</dbReference>
<dbReference type="Pfam" id="PF05180">
    <property type="entry name" value="zf-DNL"/>
    <property type="match status" value="1"/>
</dbReference>
<dbReference type="GO" id="GO:0008270">
    <property type="term" value="F:zinc ion binding"/>
    <property type="evidence" value="ECO:0007669"/>
    <property type="project" value="UniProtKB-KW"/>
</dbReference>
<feature type="region of interest" description="Disordered" evidence="2">
    <location>
        <begin position="506"/>
        <end position="537"/>
    </location>
</feature>
<dbReference type="Pfam" id="PF12146">
    <property type="entry name" value="Hydrolase_4"/>
    <property type="match status" value="1"/>
</dbReference>
<dbReference type="Gene3D" id="3.40.50.1820">
    <property type="entry name" value="alpha/beta hydrolase"/>
    <property type="match status" value="1"/>
</dbReference>
<keyword evidence="1" id="KW-0862">Zinc</keyword>
<keyword evidence="5" id="KW-1185">Reference proteome</keyword>
<sequence>MDKDLDFYPLSSRDSSASFQGGWPEITKMVKHPIAEADEKSIFGSLTAEEFYARHSVTHGSEYVTNPRGLKIFRQWWIPAAAEPVGIVAIVHGYTSESNWLNQLTSILFAESGFAVCGLDHQGHGFSDGLITHIPDINHVVDDCISFFDSFRGRYRRDLPAFLYSESLGGAIALYITFRQKGLWDGLVLNGAMCGISAKFKPPWPLEHLLSIAAALIPTWRVVPTRGTIPDVSFKEEWKRKLALASPRRSVARPRAATANELVRICKELQGRFEEVEVPFIVVHGDGDVVCDPECVKQLYSRASSEDKTLRIYEGMWHQLVGEPEESTNKVFGEVVEWLISRAERRAANGVPNSNGTSPLPLYSRAVSAQPIRRGLHHLLFLPLLLALHPPLVLFHLPEVIVPEHLGRPNTHLHKPRGGGLPLPSMAASRMFQRRFFTFLSSSRTTSSSHGEASTFLIMICYSEHTIGLVANFAAAEASSWHLLPSLNALFSSCRFHGRGLHTSMEPMEETASQSEDAPGSVAPSASGDNQSPEMNFSAMSNLKTTSRHNLAMLFTCKVCETRSVKMACRDSYEKGVVVVRCSGCNNLHLIADRLGWFGEPGSIEDFLAARGEEVKRASVDTLNLTLEDLVGSKS</sequence>
<dbReference type="InterPro" id="IPR029058">
    <property type="entry name" value="AB_hydrolase_fold"/>
</dbReference>
<dbReference type="SUPFAM" id="SSF53474">
    <property type="entry name" value="alpha/beta-Hydrolases"/>
    <property type="match status" value="1"/>
</dbReference>
<evidence type="ECO:0000259" key="3">
    <source>
        <dbReference type="PROSITE" id="PS51501"/>
    </source>
</evidence>
<keyword evidence="1" id="KW-0479">Metal-binding</keyword>
<dbReference type="InterPro" id="IPR022742">
    <property type="entry name" value="Hydrolase_4"/>
</dbReference>
<dbReference type="InterPro" id="IPR051044">
    <property type="entry name" value="MAG_DAG_Lipase"/>
</dbReference>
<name>A0AAN7KB29_9MYRT</name>
<evidence type="ECO:0000313" key="4">
    <source>
        <dbReference type="EMBL" id="KAK4761243.1"/>
    </source>
</evidence>
<comment type="caution">
    <text evidence="4">The sequence shown here is derived from an EMBL/GenBank/DDBJ whole genome shotgun (WGS) entry which is preliminary data.</text>
</comment>
<dbReference type="FunFam" id="3.40.50.1820:FF:000132">
    <property type="entry name" value="caffeoylshikimate esterase"/>
    <property type="match status" value="1"/>
</dbReference>
<dbReference type="InterPro" id="IPR007853">
    <property type="entry name" value="Znf_DNL-typ"/>
</dbReference>
<reference evidence="4 5" key="1">
    <citation type="journal article" date="2023" name="Hortic Res">
        <title>Pangenome of water caltrop reveals structural variations and asymmetric subgenome divergence after allopolyploidization.</title>
        <authorList>
            <person name="Zhang X."/>
            <person name="Chen Y."/>
            <person name="Wang L."/>
            <person name="Yuan Y."/>
            <person name="Fang M."/>
            <person name="Shi L."/>
            <person name="Lu R."/>
            <person name="Comes H.P."/>
            <person name="Ma Y."/>
            <person name="Chen Y."/>
            <person name="Huang G."/>
            <person name="Zhou Y."/>
            <person name="Zheng Z."/>
            <person name="Qiu Y."/>
        </authorList>
    </citation>
    <scope>NUCLEOTIDE SEQUENCE [LARGE SCALE GENOMIC DNA]</scope>
    <source>
        <tissue evidence="4">Roots</tissue>
    </source>
</reference>
<accession>A0AAN7KB29</accession>
<organism evidence="4 5">
    <name type="scientific">Trapa incisa</name>
    <dbReference type="NCBI Taxonomy" id="236973"/>
    <lineage>
        <taxon>Eukaryota</taxon>
        <taxon>Viridiplantae</taxon>
        <taxon>Streptophyta</taxon>
        <taxon>Embryophyta</taxon>
        <taxon>Tracheophyta</taxon>
        <taxon>Spermatophyta</taxon>
        <taxon>Magnoliopsida</taxon>
        <taxon>eudicotyledons</taxon>
        <taxon>Gunneridae</taxon>
        <taxon>Pentapetalae</taxon>
        <taxon>rosids</taxon>
        <taxon>malvids</taxon>
        <taxon>Myrtales</taxon>
        <taxon>Lythraceae</taxon>
        <taxon>Trapa</taxon>
    </lineage>
</organism>
<keyword evidence="1" id="KW-0863">Zinc-finger</keyword>